<gene>
    <name evidence="6" type="ORF">TWF481_003171</name>
</gene>
<evidence type="ECO:0000256" key="1">
    <source>
        <dbReference type="ARBA" id="ARBA00022723"/>
    </source>
</evidence>
<evidence type="ECO:0000313" key="7">
    <source>
        <dbReference type="Proteomes" id="UP001370758"/>
    </source>
</evidence>
<dbReference type="SMART" id="SM01328">
    <property type="entry name" value="zf-3CxxC"/>
    <property type="match status" value="1"/>
</dbReference>
<dbReference type="GO" id="GO:0008270">
    <property type="term" value="F:zinc ion binding"/>
    <property type="evidence" value="ECO:0007669"/>
    <property type="project" value="UniProtKB-KW"/>
</dbReference>
<dbReference type="Pfam" id="PF13695">
    <property type="entry name" value="Zn_ribbon_3CxxC"/>
    <property type="match status" value="1"/>
</dbReference>
<evidence type="ECO:0000256" key="2">
    <source>
        <dbReference type="ARBA" id="ARBA00022771"/>
    </source>
</evidence>
<dbReference type="Proteomes" id="UP001370758">
    <property type="component" value="Unassembled WGS sequence"/>
</dbReference>
<organism evidence="6 7">
    <name type="scientific">Arthrobotrys musiformis</name>
    <dbReference type="NCBI Taxonomy" id="47236"/>
    <lineage>
        <taxon>Eukaryota</taxon>
        <taxon>Fungi</taxon>
        <taxon>Dikarya</taxon>
        <taxon>Ascomycota</taxon>
        <taxon>Pezizomycotina</taxon>
        <taxon>Orbiliomycetes</taxon>
        <taxon>Orbiliales</taxon>
        <taxon>Orbiliaceae</taxon>
        <taxon>Arthrobotrys</taxon>
    </lineage>
</organism>
<keyword evidence="3" id="KW-0862">Zinc</keyword>
<evidence type="ECO:0000256" key="3">
    <source>
        <dbReference type="ARBA" id="ARBA00022833"/>
    </source>
</evidence>
<proteinExistence type="predicted"/>
<sequence>MYFRVARLKSVGRSRSYPYLFNAPGSKLSIGAPHTLGRSLLDASKHSVRQLLSRSLKYSTDASAASTAASSNYNEFIGPQAHIGNPTNENCDDADELFQKELQGMSKISLGGLDVMNYTKRQRRLINEERVRRNALKKAAAQNNGTSAPASEKGQTSSKASPNAKKPKKPTRPQIPGPGISGDNASQSSKEPPKVWYHFPELHDLIAQQVPTARFEDSDENGIQEWLTNNVATFKCSNEACNRTWTSGIVATIIRRYELCDNKIGYNAKLFNQCCIKCHSLGRMKLSWGGAGKETKQAHQGYVGIVVRRLKIWRGEPVDELPEYENETEPHKDWLCEGCKAGRCPKSSPISR</sequence>
<dbReference type="AlphaFoldDB" id="A0AAV9VPR3"/>
<dbReference type="EMBL" id="JAVHJL010000013">
    <property type="protein sequence ID" value="KAK6495143.1"/>
    <property type="molecule type" value="Genomic_DNA"/>
</dbReference>
<evidence type="ECO:0000259" key="5">
    <source>
        <dbReference type="SMART" id="SM01328"/>
    </source>
</evidence>
<accession>A0AAV9VPR3</accession>
<comment type="caution">
    <text evidence="6">The sequence shown here is derived from an EMBL/GenBank/DDBJ whole genome shotgun (WGS) entry which is preliminary data.</text>
</comment>
<keyword evidence="2" id="KW-0863">Zinc-finger</keyword>
<evidence type="ECO:0000313" key="6">
    <source>
        <dbReference type="EMBL" id="KAK6495143.1"/>
    </source>
</evidence>
<feature type="region of interest" description="Disordered" evidence="4">
    <location>
        <begin position="137"/>
        <end position="193"/>
    </location>
</feature>
<reference evidence="6 7" key="1">
    <citation type="submission" date="2023-08" db="EMBL/GenBank/DDBJ databases">
        <authorList>
            <person name="Palmer J.M."/>
        </authorList>
    </citation>
    <scope>NUCLEOTIDE SEQUENCE [LARGE SCALE GENOMIC DNA]</scope>
    <source>
        <strain evidence="6 7">TWF481</strain>
    </source>
</reference>
<keyword evidence="1" id="KW-0479">Metal-binding</keyword>
<feature type="compositionally biased region" description="Polar residues" evidence="4">
    <location>
        <begin position="141"/>
        <end position="156"/>
    </location>
</feature>
<protein>
    <recommendedName>
        <fullName evidence="5">3CxxC-type domain-containing protein</fullName>
    </recommendedName>
</protein>
<name>A0AAV9VPR3_9PEZI</name>
<keyword evidence="7" id="KW-1185">Reference proteome</keyword>
<evidence type="ECO:0000256" key="4">
    <source>
        <dbReference type="SAM" id="MobiDB-lite"/>
    </source>
</evidence>
<dbReference type="InterPro" id="IPR027377">
    <property type="entry name" value="ZAR1/RTP1-5-like_Znf-3CxxC"/>
</dbReference>
<feature type="domain" description="3CxxC-type" evidence="5">
    <location>
        <begin position="229"/>
        <end position="342"/>
    </location>
</feature>